<dbReference type="PROSITE" id="PS00028">
    <property type="entry name" value="ZINC_FINGER_C2H2_1"/>
    <property type="match status" value="1"/>
</dbReference>
<accession>A0A9P7GLQ1</accession>
<name>A0A9P7GLQ1_9AGAR</name>
<keyword evidence="3" id="KW-1185">Reference proteome</keyword>
<protein>
    <recommendedName>
        <fullName evidence="1">C2H2-type domain-containing protein</fullName>
    </recommendedName>
</protein>
<dbReference type="Gene3D" id="3.30.160.60">
    <property type="entry name" value="Classic Zinc Finger"/>
    <property type="match status" value="1"/>
</dbReference>
<dbReference type="InterPro" id="IPR036236">
    <property type="entry name" value="Znf_C2H2_sf"/>
</dbReference>
<dbReference type="InterPro" id="IPR013087">
    <property type="entry name" value="Znf_C2H2_type"/>
</dbReference>
<evidence type="ECO:0000259" key="1">
    <source>
        <dbReference type="PROSITE" id="PS00028"/>
    </source>
</evidence>
<sequence length="175" mass="19850">MSESNLQSHLNSSKHRALDVTCCGRECTVGFVSRSAMILHLEAGTCVSGLNRRAVDDNARRLDRRNVITRSADDIVRRYAADGSFNADTLRCNLCRETFGTRRALEQHLASPRHRDKMYFCPYNSCQVHFSTLSALCQHIESKRCGVRRLTSVKKILKRIIVQMGRQTSTDDESN</sequence>
<reference evidence="2" key="2">
    <citation type="submission" date="2021-10" db="EMBL/GenBank/DDBJ databases">
        <title>Phylogenomics reveals ancestral predisposition of the termite-cultivated fungus Termitomyces towards a domesticated lifestyle.</title>
        <authorList>
            <person name="Auxier B."/>
            <person name="Grum-Grzhimaylo A."/>
            <person name="Cardenas M.E."/>
            <person name="Lodge J.D."/>
            <person name="Laessoe T."/>
            <person name="Pedersen O."/>
            <person name="Smith M.E."/>
            <person name="Kuyper T.W."/>
            <person name="Franco-Molano E.A."/>
            <person name="Baroni T.J."/>
            <person name="Aanen D.K."/>
        </authorList>
    </citation>
    <scope>NUCLEOTIDE SEQUENCE</scope>
    <source>
        <strain evidence="2">D49</strain>
    </source>
</reference>
<gene>
    <name evidence="2" type="ORF">H0H81_005092</name>
</gene>
<comment type="caution">
    <text evidence="2">The sequence shown here is derived from an EMBL/GenBank/DDBJ whole genome shotgun (WGS) entry which is preliminary data.</text>
</comment>
<feature type="domain" description="C2H2-type" evidence="1">
    <location>
        <begin position="92"/>
        <end position="114"/>
    </location>
</feature>
<organism evidence="2 3">
    <name type="scientific">Sphagnurus paluster</name>
    <dbReference type="NCBI Taxonomy" id="117069"/>
    <lineage>
        <taxon>Eukaryota</taxon>
        <taxon>Fungi</taxon>
        <taxon>Dikarya</taxon>
        <taxon>Basidiomycota</taxon>
        <taxon>Agaricomycotina</taxon>
        <taxon>Agaricomycetes</taxon>
        <taxon>Agaricomycetidae</taxon>
        <taxon>Agaricales</taxon>
        <taxon>Tricholomatineae</taxon>
        <taxon>Lyophyllaceae</taxon>
        <taxon>Sphagnurus</taxon>
    </lineage>
</organism>
<proteinExistence type="predicted"/>
<dbReference type="Proteomes" id="UP000717328">
    <property type="component" value="Unassembled WGS sequence"/>
</dbReference>
<evidence type="ECO:0000313" key="3">
    <source>
        <dbReference type="Proteomes" id="UP000717328"/>
    </source>
</evidence>
<dbReference type="Pfam" id="PF12874">
    <property type="entry name" value="zf-met"/>
    <property type="match status" value="2"/>
</dbReference>
<reference evidence="2" key="1">
    <citation type="submission" date="2021-02" db="EMBL/GenBank/DDBJ databases">
        <authorList>
            <person name="Nieuwenhuis M."/>
            <person name="Van De Peppel L.J.J."/>
        </authorList>
    </citation>
    <scope>NUCLEOTIDE SEQUENCE</scope>
    <source>
        <strain evidence="2">D49</strain>
    </source>
</reference>
<dbReference type="SUPFAM" id="SSF57667">
    <property type="entry name" value="beta-beta-alpha zinc fingers"/>
    <property type="match status" value="1"/>
</dbReference>
<dbReference type="EMBL" id="JABCKI010001289">
    <property type="protein sequence ID" value="KAG5649252.1"/>
    <property type="molecule type" value="Genomic_DNA"/>
</dbReference>
<dbReference type="SMART" id="SM00355">
    <property type="entry name" value="ZnF_C2H2"/>
    <property type="match status" value="2"/>
</dbReference>
<dbReference type="OrthoDB" id="6077919at2759"/>
<dbReference type="AlphaFoldDB" id="A0A9P7GLQ1"/>
<evidence type="ECO:0000313" key="2">
    <source>
        <dbReference type="EMBL" id="KAG5649252.1"/>
    </source>
</evidence>